<dbReference type="InterPro" id="IPR026461">
    <property type="entry name" value="Trfase_2_rSAM/seldom_assoc"/>
</dbReference>
<evidence type="ECO:0000313" key="8">
    <source>
        <dbReference type="Proteomes" id="UP000269689"/>
    </source>
</evidence>
<accession>A0A3N4UJW0</accession>
<dbReference type="InterPro" id="IPR029044">
    <property type="entry name" value="Nucleotide-diphossugar_trans"/>
</dbReference>
<dbReference type="Proteomes" id="UP000269689">
    <property type="component" value="Unassembled WGS sequence"/>
</dbReference>
<reference evidence="7 8" key="1">
    <citation type="submission" date="2018-11" db="EMBL/GenBank/DDBJ databases">
        <title>Genomic Encyclopedia of Type Strains, Phase IV (KMG-IV): sequencing the most valuable type-strain genomes for metagenomic binning, comparative biology and taxonomic classification.</title>
        <authorList>
            <person name="Goeker M."/>
        </authorList>
    </citation>
    <scope>NUCLEOTIDE SEQUENCE [LARGE SCALE GENOMIC DNA]</scope>
    <source>
        <strain evidence="7 8">DSM 104731</strain>
    </source>
</reference>
<dbReference type="AlphaFoldDB" id="A0A3N4UJW0"/>
<feature type="domain" description="Glycosyltransferase 2-like" evidence="6">
    <location>
        <begin position="15"/>
        <end position="116"/>
    </location>
</feature>
<proteinExistence type="predicted"/>
<organism evidence="7 8">
    <name type="scientific">Pacificibacter maritimus</name>
    <dbReference type="NCBI Taxonomy" id="762213"/>
    <lineage>
        <taxon>Bacteria</taxon>
        <taxon>Pseudomonadati</taxon>
        <taxon>Pseudomonadota</taxon>
        <taxon>Alphaproteobacteria</taxon>
        <taxon>Rhodobacterales</taxon>
        <taxon>Roseobacteraceae</taxon>
        <taxon>Pacificibacter</taxon>
    </lineage>
</organism>
<dbReference type="GO" id="GO:0005886">
    <property type="term" value="C:plasma membrane"/>
    <property type="evidence" value="ECO:0007669"/>
    <property type="project" value="UniProtKB-SubCell"/>
</dbReference>
<evidence type="ECO:0000256" key="5">
    <source>
        <dbReference type="ARBA" id="ARBA00023136"/>
    </source>
</evidence>
<dbReference type="Pfam" id="PF00535">
    <property type="entry name" value="Glycos_transf_2"/>
    <property type="match status" value="1"/>
</dbReference>
<protein>
    <recommendedName>
        <fullName evidence="6">Glycosyltransferase 2-like domain-containing protein</fullName>
    </recommendedName>
</protein>
<name>A0A3N4UJW0_9RHOB</name>
<dbReference type="CDD" id="cd02522">
    <property type="entry name" value="GT_2_like_a"/>
    <property type="match status" value="1"/>
</dbReference>
<evidence type="ECO:0000256" key="4">
    <source>
        <dbReference type="ARBA" id="ARBA00022679"/>
    </source>
</evidence>
<keyword evidence="4" id="KW-0808">Transferase</keyword>
<keyword evidence="3" id="KW-0328">Glycosyltransferase</keyword>
<dbReference type="PANTHER" id="PTHR43646:SF2">
    <property type="entry name" value="GLYCOSYLTRANSFERASE 2-LIKE DOMAIN-CONTAINING PROTEIN"/>
    <property type="match status" value="1"/>
</dbReference>
<dbReference type="Gene3D" id="3.90.550.10">
    <property type="entry name" value="Spore Coat Polysaccharide Biosynthesis Protein SpsA, Chain A"/>
    <property type="match status" value="1"/>
</dbReference>
<gene>
    <name evidence="7" type="ORF">EDD53_0078</name>
</gene>
<dbReference type="PANTHER" id="PTHR43646">
    <property type="entry name" value="GLYCOSYLTRANSFERASE"/>
    <property type="match status" value="1"/>
</dbReference>
<keyword evidence="5" id="KW-0472">Membrane</keyword>
<dbReference type="InterPro" id="IPR001173">
    <property type="entry name" value="Glyco_trans_2-like"/>
</dbReference>
<keyword evidence="2" id="KW-1003">Cell membrane</keyword>
<evidence type="ECO:0000256" key="1">
    <source>
        <dbReference type="ARBA" id="ARBA00004236"/>
    </source>
</evidence>
<evidence type="ECO:0000256" key="3">
    <source>
        <dbReference type="ARBA" id="ARBA00022676"/>
    </source>
</evidence>
<dbReference type="SUPFAM" id="SSF53448">
    <property type="entry name" value="Nucleotide-diphospho-sugar transferases"/>
    <property type="match status" value="1"/>
</dbReference>
<keyword evidence="8" id="KW-1185">Reference proteome</keyword>
<comment type="caution">
    <text evidence="7">The sequence shown here is derived from an EMBL/GenBank/DDBJ whole genome shotgun (WGS) entry which is preliminary data.</text>
</comment>
<dbReference type="GO" id="GO:0016757">
    <property type="term" value="F:glycosyltransferase activity"/>
    <property type="evidence" value="ECO:0007669"/>
    <property type="project" value="UniProtKB-KW"/>
</dbReference>
<evidence type="ECO:0000259" key="6">
    <source>
        <dbReference type="Pfam" id="PF00535"/>
    </source>
</evidence>
<dbReference type="EMBL" id="RKQK01000001">
    <property type="protein sequence ID" value="RPE70966.1"/>
    <property type="molecule type" value="Genomic_DNA"/>
</dbReference>
<sequence>MARAQRKFTMRAPISVIIPTLNVAANLPDCLARTMEGLNAGALRELVISDGGSSDDISTLAHAVGAELVTGEAGRGGQLIRGAQAAHGEWLLFLHADTWLPEGWSEAALDHIQAHQSGAHKAMAFSLSFRSTALMARITAGWANLRSRRFGLPYGDQALLISRALYDQIGGYPDLPLMEDVAIARKLKGQIVINPLCVQTDPARYQSNGWLRQGGQNLWRLFRYLIGVDPAQLHRDYR</sequence>
<evidence type="ECO:0000256" key="2">
    <source>
        <dbReference type="ARBA" id="ARBA00022475"/>
    </source>
</evidence>
<evidence type="ECO:0000313" key="7">
    <source>
        <dbReference type="EMBL" id="RPE70966.1"/>
    </source>
</evidence>
<dbReference type="NCBIfam" id="TIGR04283">
    <property type="entry name" value="glyco_like_mftF"/>
    <property type="match status" value="1"/>
</dbReference>
<comment type="subcellular location">
    <subcellularLocation>
        <location evidence="1">Cell membrane</location>
    </subcellularLocation>
</comment>